<keyword evidence="3" id="KW-1185">Reference proteome</keyword>
<name>A0AAD7RQW1_9TELE</name>
<organism evidence="2 3">
    <name type="scientific">Aldrovandia affinis</name>
    <dbReference type="NCBI Taxonomy" id="143900"/>
    <lineage>
        <taxon>Eukaryota</taxon>
        <taxon>Metazoa</taxon>
        <taxon>Chordata</taxon>
        <taxon>Craniata</taxon>
        <taxon>Vertebrata</taxon>
        <taxon>Euteleostomi</taxon>
        <taxon>Actinopterygii</taxon>
        <taxon>Neopterygii</taxon>
        <taxon>Teleostei</taxon>
        <taxon>Notacanthiformes</taxon>
        <taxon>Halosauridae</taxon>
        <taxon>Aldrovandia</taxon>
    </lineage>
</organism>
<dbReference type="AlphaFoldDB" id="A0AAD7RQW1"/>
<dbReference type="Proteomes" id="UP001221898">
    <property type="component" value="Unassembled WGS sequence"/>
</dbReference>
<feature type="region of interest" description="Disordered" evidence="1">
    <location>
        <begin position="61"/>
        <end position="112"/>
    </location>
</feature>
<evidence type="ECO:0000313" key="3">
    <source>
        <dbReference type="Proteomes" id="UP001221898"/>
    </source>
</evidence>
<sequence length="112" mass="12484">MLPCPAATPPSDRCCQIYRHQLMMSTEFHPAQNGIQSSGGLFGRPDRHPVPWQALRAAGKQPPVSPLVPIGTLTSPRQLAPPPQQVFSPDLQRQPLWPTEPLQLPTLHQRRM</sequence>
<dbReference type="EMBL" id="JAINUG010000191">
    <property type="protein sequence ID" value="KAJ8388667.1"/>
    <property type="molecule type" value="Genomic_DNA"/>
</dbReference>
<reference evidence="2" key="1">
    <citation type="journal article" date="2023" name="Science">
        <title>Genome structures resolve the early diversification of teleost fishes.</title>
        <authorList>
            <person name="Parey E."/>
            <person name="Louis A."/>
            <person name="Montfort J."/>
            <person name="Bouchez O."/>
            <person name="Roques C."/>
            <person name="Iampietro C."/>
            <person name="Lluch J."/>
            <person name="Castinel A."/>
            <person name="Donnadieu C."/>
            <person name="Desvignes T."/>
            <person name="Floi Bucao C."/>
            <person name="Jouanno E."/>
            <person name="Wen M."/>
            <person name="Mejri S."/>
            <person name="Dirks R."/>
            <person name="Jansen H."/>
            <person name="Henkel C."/>
            <person name="Chen W.J."/>
            <person name="Zahm M."/>
            <person name="Cabau C."/>
            <person name="Klopp C."/>
            <person name="Thompson A.W."/>
            <person name="Robinson-Rechavi M."/>
            <person name="Braasch I."/>
            <person name="Lecointre G."/>
            <person name="Bobe J."/>
            <person name="Postlethwait J.H."/>
            <person name="Berthelot C."/>
            <person name="Roest Crollius H."/>
            <person name="Guiguen Y."/>
        </authorList>
    </citation>
    <scope>NUCLEOTIDE SEQUENCE</scope>
    <source>
        <strain evidence="2">NC1722</strain>
    </source>
</reference>
<accession>A0AAD7RQW1</accession>
<protein>
    <submittedName>
        <fullName evidence="2">Uncharacterized protein</fullName>
    </submittedName>
</protein>
<evidence type="ECO:0000256" key="1">
    <source>
        <dbReference type="SAM" id="MobiDB-lite"/>
    </source>
</evidence>
<comment type="caution">
    <text evidence="2">The sequence shown here is derived from an EMBL/GenBank/DDBJ whole genome shotgun (WGS) entry which is preliminary data.</text>
</comment>
<proteinExistence type="predicted"/>
<gene>
    <name evidence="2" type="ORF">AAFF_G00130760</name>
</gene>
<evidence type="ECO:0000313" key="2">
    <source>
        <dbReference type="EMBL" id="KAJ8388667.1"/>
    </source>
</evidence>